<feature type="compositionally biased region" description="Acidic residues" evidence="4">
    <location>
        <begin position="1149"/>
        <end position="1167"/>
    </location>
</feature>
<accession>A0A1X7S186</accession>
<dbReference type="InterPro" id="IPR031101">
    <property type="entry name" value="Ctr9"/>
</dbReference>
<evidence type="ECO:0000256" key="4">
    <source>
        <dbReference type="SAM" id="MobiDB-lite"/>
    </source>
</evidence>
<evidence type="ECO:0000256" key="1">
    <source>
        <dbReference type="ARBA" id="ARBA00022737"/>
    </source>
</evidence>
<dbReference type="Pfam" id="PF13174">
    <property type="entry name" value="TPR_6"/>
    <property type="match status" value="1"/>
</dbReference>
<dbReference type="SMART" id="SM00028">
    <property type="entry name" value="TPR"/>
    <property type="match status" value="9"/>
</dbReference>
<proteinExistence type="predicted"/>
<feature type="compositionally biased region" description="Basic residues" evidence="4">
    <location>
        <begin position="1034"/>
        <end position="1050"/>
    </location>
</feature>
<evidence type="ECO:0000313" key="6">
    <source>
        <dbReference type="Proteomes" id="UP000215127"/>
    </source>
</evidence>
<dbReference type="InterPro" id="IPR019734">
    <property type="entry name" value="TPR_rpt"/>
</dbReference>
<keyword evidence="2 3" id="KW-0802">TPR repeat</keyword>
<dbReference type="GO" id="GO:0006368">
    <property type="term" value="P:transcription elongation by RNA polymerase II"/>
    <property type="evidence" value="ECO:0007669"/>
    <property type="project" value="TreeGrafter"/>
</dbReference>
<dbReference type="GO" id="GO:0000993">
    <property type="term" value="F:RNA polymerase II complex binding"/>
    <property type="evidence" value="ECO:0007669"/>
    <property type="project" value="TreeGrafter"/>
</dbReference>
<dbReference type="SUPFAM" id="SSF48452">
    <property type="entry name" value="TPR-like"/>
    <property type="match status" value="3"/>
</dbReference>
<dbReference type="Gene3D" id="1.25.40.10">
    <property type="entry name" value="Tetratricopeptide repeat domain"/>
    <property type="match status" value="4"/>
</dbReference>
<protein>
    <submittedName>
        <fullName evidence="5">Uncharacterized protein</fullName>
    </submittedName>
</protein>
<dbReference type="AlphaFoldDB" id="A0A1X7S186"/>
<name>A0A1X7S186_ZYMT9</name>
<feature type="region of interest" description="Disordered" evidence="4">
    <location>
        <begin position="974"/>
        <end position="1217"/>
    </location>
</feature>
<dbReference type="GO" id="GO:0006355">
    <property type="term" value="P:regulation of DNA-templated transcription"/>
    <property type="evidence" value="ECO:0007669"/>
    <property type="project" value="InterPro"/>
</dbReference>
<dbReference type="PROSITE" id="PS50005">
    <property type="entry name" value="TPR"/>
    <property type="match status" value="1"/>
</dbReference>
<dbReference type="GO" id="GO:0016593">
    <property type="term" value="C:Cdc73/Paf1 complex"/>
    <property type="evidence" value="ECO:0007669"/>
    <property type="project" value="TreeGrafter"/>
</dbReference>
<evidence type="ECO:0000313" key="5">
    <source>
        <dbReference type="EMBL" id="SMQ53191.1"/>
    </source>
</evidence>
<evidence type="ECO:0000256" key="2">
    <source>
        <dbReference type="ARBA" id="ARBA00022803"/>
    </source>
</evidence>
<dbReference type="STRING" id="1276538.A0A1X7S186"/>
<dbReference type="PANTHER" id="PTHR14027">
    <property type="entry name" value="RNA POLYMERASE-ASSOCIATED PROTEIN CTR9"/>
    <property type="match status" value="1"/>
</dbReference>
<dbReference type="EMBL" id="LT853699">
    <property type="protein sequence ID" value="SMQ53191.1"/>
    <property type="molecule type" value="Genomic_DNA"/>
</dbReference>
<organism evidence="5 6">
    <name type="scientific">Zymoseptoria tritici (strain ST99CH_3D7)</name>
    <dbReference type="NCBI Taxonomy" id="1276538"/>
    <lineage>
        <taxon>Eukaryota</taxon>
        <taxon>Fungi</taxon>
        <taxon>Dikarya</taxon>
        <taxon>Ascomycota</taxon>
        <taxon>Pezizomycotina</taxon>
        <taxon>Dothideomycetes</taxon>
        <taxon>Dothideomycetidae</taxon>
        <taxon>Mycosphaerellales</taxon>
        <taxon>Mycosphaerellaceae</taxon>
        <taxon>Zymoseptoria</taxon>
    </lineage>
</organism>
<reference evidence="5 6" key="1">
    <citation type="submission" date="2016-06" db="EMBL/GenBank/DDBJ databases">
        <authorList>
            <person name="Kjaerup R.B."/>
            <person name="Dalgaard T.S."/>
            <person name="Juul-Madsen H.R."/>
        </authorList>
    </citation>
    <scope>NUCLEOTIDE SEQUENCE [LARGE SCALE GENOMIC DNA]</scope>
</reference>
<sequence length="1217" mass="136053">MATLTNGHRKGVNGTSAPKSFGRFSDIPNAIDVPVGIDAGDGDEAVNIDLTEELEDVSELCDLLQNERAARNIWITIAFSYAKQKNADTAIEILNKGLEAKQDGTNEDRLSILACLCWLYLWKCRRAPRVKPLHPADERNKEYWLAAATSTVNEASRINPSYPPLYLARGTAHLLRASLQPVKYGPGSEHSDRNDTLKQAIRCFDDAYRASNQKNVMAIVGKAKAQFSMGKFAEAYVLYQQVLDRAPDMIDPDPRIGIGCCLWQLGHKENAKDAWTRALALNKVSVGANILLGLYHLDEGSHHNSNSPEFADIYKKAMTTYIQTAFKLDDMQAMTCSTFGQYFLGRKNWANVDRLAKRAIERTDVGTIASDGWYLLARKDHYEGDLAKAQEHYSKADQARGGDDKGFLPAKFGVAQLKTLMNDYDGAKFRLEKMVSTNKSVEALTLLGILHAEDVYTSQAAGSREDKSSERKKAIALLEQVRVAWKDGKKKISPDSSVLLNLARLYESDQPDKALACLEQVEQMEIDEISDEDLPEEIEEDEAAVRSAKRDMLSPQLLNNIGCFHFQAEKYPLARQDFQAALRSSVAIGNKDESVDTDALVSTISYNLARTYEAEGMEDDAQKIYSSLLEKHPDYIDARARVAYITLHTDPAEGANAIKSLLESEPDNLEIRALYGWYINRNKKRTLQLNEDQEQRHYKHTLMEKDKHDIYSLTGLGNLHLAVARESPRDTDQHKERRSKTYMRAIEFFDKVLTLDPKNAFAAQGMGIAMVEEKKDTSAAVQIFSRVRESIKDPSVHINLGHVFCDLKQFSRAIENYELALAKSRDADPQTMACLGRAWLMRGRAEKNLEAFKTSLDYSEQAVKEAPDNISFKFNVAFVRMLIAQQMIALPEADKTLSDVETAVTGLDLAIESFTEIAKSPNAPFPRHDIEQRANMGRNTMKRQLATTVDKQADYERKHATRLDEARKRREAEIAKRQEEKRIADEKAEEERRKIKEEREKMAEEDRELIAKRLEEERAREAAEYTTDPDTGERKKREKRPKEKRPKRKKKGEDSDTGDEGPSYATDEDGGRRRPRSKAASATGSDGEAPRKKKKRRLDKAKGAAVKNSKYKSAETVHDSDDDDDAGLQPAASSAPKSDDAGTPAVDSDAADDAMADGGDEEDEEEERVVRPPRKKAARIVDDDDDDEDGGVAVPTGDTSMVDDSVAAAGDSDHGGS</sequence>
<feature type="compositionally biased region" description="Basic and acidic residues" evidence="4">
    <location>
        <begin position="974"/>
        <end position="1023"/>
    </location>
</feature>
<feature type="repeat" description="TPR" evidence="3">
    <location>
        <begin position="794"/>
        <end position="827"/>
    </location>
</feature>
<dbReference type="PANTHER" id="PTHR14027:SF2">
    <property type="entry name" value="RNA POLYMERASE-ASSOCIATED PROTEIN CTR9 HOMOLOG"/>
    <property type="match status" value="1"/>
</dbReference>
<keyword evidence="1" id="KW-0677">Repeat</keyword>
<dbReference type="Proteomes" id="UP000215127">
    <property type="component" value="Chromosome 8"/>
</dbReference>
<gene>
    <name evidence="5" type="ORF">ZT3D7_G8344</name>
</gene>
<dbReference type="InterPro" id="IPR011990">
    <property type="entry name" value="TPR-like_helical_dom_sf"/>
</dbReference>
<evidence type="ECO:0000256" key="3">
    <source>
        <dbReference type="PROSITE-ProRule" id="PRU00339"/>
    </source>
</evidence>
<keyword evidence="6" id="KW-1185">Reference proteome</keyword>